<protein>
    <submittedName>
        <fullName evidence="2">Uncharacterized protein</fullName>
    </submittedName>
</protein>
<feature type="region of interest" description="Disordered" evidence="1">
    <location>
        <begin position="1"/>
        <end position="73"/>
    </location>
</feature>
<dbReference type="EMBL" id="UAWQ01000021">
    <property type="protein sequence ID" value="SQC63597.1"/>
    <property type="molecule type" value="Genomic_DNA"/>
</dbReference>
<accession>A0A2X3GUL2</accession>
<reference evidence="2 3" key="1">
    <citation type="submission" date="2018-06" db="EMBL/GenBank/DDBJ databases">
        <authorList>
            <consortium name="Pathogen Informatics"/>
            <person name="Doyle S."/>
        </authorList>
    </citation>
    <scope>NUCLEOTIDE SEQUENCE [LARGE SCALE GENOMIC DNA]</scope>
    <source>
        <strain evidence="2 3">NCTC13465</strain>
    </source>
</reference>
<dbReference type="AlphaFoldDB" id="A0A2X3GUL2"/>
<evidence type="ECO:0000256" key="1">
    <source>
        <dbReference type="SAM" id="MobiDB-lite"/>
    </source>
</evidence>
<proteinExistence type="predicted"/>
<dbReference type="Proteomes" id="UP000251721">
    <property type="component" value="Unassembled WGS sequence"/>
</dbReference>
<sequence>MLLGEDHPAVAGLPDFRVDRVADDHPEQDSEGQGAKACAGDGRETTGPQGGAGQSGGQRQAWDKMPQGTMFGG</sequence>
<evidence type="ECO:0000313" key="2">
    <source>
        <dbReference type="EMBL" id="SQC63597.1"/>
    </source>
</evidence>
<gene>
    <name evidence="2" type="ORF">NCTC13465_06651</name>
</gene>
<evidence type="ECO:0000313" key="3">
    <source>
        <dbReference type="Proteomes" id="UP000251721"/>
    </source>
</evidence>
<organism evidence="2 3">
    <name type="scientific">Klebsiella pneumoniae</name>
    <dbReference type="NCBI Taxonomy" id="573"/>
    <lineage>
        <taxon>Bacteria</taxon>
        <taxon>Pseudomonadati</taxon>
        <taxon>Pseudomonadota</taxon>
        <taxon>Gammaproteobacteria</taxon>
        <taxon>Enterobacterales</taxon>
        <taxon>Enterobacteriaceae</taxon>
        <taxon>Klebsiella/Raoultella group</taxon>
        <taxon>Klebsiella</taxon>
        <taxon>Klebsiella pneumoniae complex</taxon>
    </lineage>
</organism>
<feature type="compositionally biased region" description="Basic and acidic residues" evidence="1">
    <location>
        <begin position="16"/>
        <end position="28"/>
    </location>
</feature>
<name>A0A2X3GUL2_KLEPN</name>